<gene>
    <name evidence="2" type="ORF">ACA1_264280</name>
</gene>
<feature type="region of interest" description="Disordered" evidence="1">
    <location>
        <begin position="64"/>
        <end position="90"/>
    </location>
</feature>
<keyword evidence="3" id="KW-1185">Reference proteome</keyword>
<feature type="region of interest" description="Disordered" evidence="1">
    <location>
        <begin position="1"/>
        <end position="43"/>
    </location>
</feature>
<sequence length="174" mass="18821">MADDAEVARLMRAMGGGGGGERKEAAAHPSKVPISPRGHTTDLEENLEGMTKEEARLLRSMHTTTGKATTAHAAAPAPAKKWADPVAAKPVPPPENVVREDTHHQQTAAAAVHAEPVVQQREPVVEHRARPNHPEEEALVEVVADPEALKQKEEEQAAKEASRMERLLAKKFIV</sequence>
<organism evidence="2 3">
    <name type="scientific">Acanthamoeba castellanii (strain ATCC 30010 / Neff)</name>
    <dbReference type="NCBI Taxonomy" id="1257118"/>
    <lineage>
        <taxon>Eukaryota</taxon>
        <taxon>Amoebozoa</taxon>
        <taxon>Discosea</taxon>
        <taxon>Longamoebia</taxon>
        <taxon>Centramoebida</taxon>
        <taxon>Acanthamoebidae</taxon>
        <taxon>Acanthamoeba</taxon>
    </lineage>
</organism>
<evidence type="ECO:0000256" key="1">
    <source>
        <dbReference type="SAM" id="MobiDB-lite"/>
    </source>
</evidence>
<dbReference type="GeneID" id="14920031"/>
<name>L8H217_ACACF</name>
<dbReference type="AlphaFoldDB" id="L8H217"/>
<dbReference type="VEuPathDB" id="AmoebaDB:ACA1_264280"/>
<dbReference type="Proteomes" id="UP000011083">
    <property type="component" value="Unassembled WGS sequence"/>
</dbReference>
<evidence type="ECO:0000313" key="3">
    <source>
        <dbReference type="Proteomes" id="UP000011083"/>
    </source>
</evidence>
<reference evidence="2 3" key="1">
    <citation type="journal article" date="2013" name="Genome Biol.">
        <title>Genome of Acanthamoeba castellanii highlights extensive lateral gene transfer and early evolution of tyrosine kinase signaling.</title>
        <authorList>
            <person name="Clarke M."/>
            <person name="Lohan A.J."/>
            <person name="Liu B."/>
            <person name="Lagkouvardos I."/>
            <person name="Roy S."/>
            <person name="Zafar N."/>
            <person name="Bertelli C."/>
            <person name="Schilde C."/>
            <person name="Kianianmomeni A."/>
            <person name="Burglin T.R."/>
            <person name="Frech C."/>
            <person name="Turcotte B."/>
            <person name="Kopec K.O."/>
            <person name="Synnott J.M."/>
            <person name="Choo C."/>
            <person name="Paponov I."/>
            <person name="Finkler A."/>
            <person name="Soon Heng Tan C."/>
            <person name="Hutchins A.P."/>
            <person name="Weinmeier T."/>
            <person name="Rattei T."/>
            <person name="Chu J.S."/>
            <person name="Gimenez G."/>
            <person name="Irimia M."/>
            <person name="Rigden D.J."/>
            <person name="Fitzpatrick D.A."/>
            <person name="Lorenzo-Morales J."/>
            <person name="Bateman A."/>
            <person name="Chiu C.H."/>
            <person name="Tang P."/>
            <person name="Hegemann P."/>
            <person name="Fromm H."/>
            <person name="Raoult D."/>
            <person name="Greub G."/>
            <person name="Miranda-Saavedra D."/>
            <person name="Chen N."/>
            <person name="Nash P."/>
            <person name="Ginger M.L."/>
            <person name="Horn M."/>
            <person name="Schaap P."/>
            <person name="Caler L."/>
            <person name="Loftus B."/>
        </authorList>
    </citation>
    <scope>NUCLEOTIDE SEQUENCE [LARGE SCALE GENOMIC DNA]</scope>
    <source>
        <strain evidence="2 3">Neff</strain>
    </source>
</reference>
<proteinExistence type="predicted"/>
<dbReference type="EMBL" id="KB007933">
    <property type="protein sequence ID" value="ELR19257.1"/>
    <property type="molecule type" value="Genomic_DNA"/>
</dbReference>
<evidence type="ECO:0000313" key="2">
    <source>
        <dbReference type="EMBL" id="ELR19257.1"/>
    </source>
</evidence>
<protein>
    <submittedName>
        <fullName evidence="2">Uncharacterized protein</fullName>
    </submittedName>
</protein>
<feature type="compositionally biased region" description="Low complexity" evidence="1">
    <location>
        <begin position="64"/>
        <end position="89"/>
    </location>
</feature>
<dbReference type="RefSeq" id="XP_004341342.1">
    <property type="nucleotide sequence ID" value="XM_004341294.1"/>
</dbReference>
<dbReference type="KEGG" id="acan:ACA1_264280"/>
<accession>L8H217</accession>